<evidence type="ECO:0000256" key="1">
    <source>
        <dbReference type="SAM" id="Phobius"/>
    </source>
</evidence>
<gene>
    <name evidence="2" type="ORF">UFOPK3461_00797</name>
</gene>
<feature type="transmembrane region" description="Helical" evidence="1">
    <location>
        <begin position="7"/>
        <end position="27"/>
    </location>
</feature>
<protein>
    <submittedName>
        <fullName evidence="2">Unannotated protein</fullName>
    </submittedName>
</protein>
<feature type="transmembrane region" description="Helical" evidence="1">
    <location>
        <begin position="33"/>
        <end position="55"/>
    </location>
</feature>
<name>A0A6J7E7U7_9ZZZZ</name>
<evidence type="ECO:0000313" key="2">
    <source>
        <dbReference type="EMBL" id="CAB4879147.1"/>
    </source>
</evidence>
<feature type="transmembrane region" description="Helical" evidence="1">
    <location>
        <begin position="67"/>
        <end position="86"/>
    </location>
</feature>
<dbReference type="Gene3D" id="1.20.1250.20">
    <property type="entry name" value="MFS general substrate transporter like domains"/>
    <property type="match status" value="1"/>
</dbReference>
<dbReference type="InterPro" id="IPR036259">
    <property type="entry name" value="MFS_trans_sf"/>
</dbReference>
<organism evidence="2">
    <name type="scientific">freshwater metagenome</name>
    <dbReference type="NCBI Taxonomy" id="449393"/>
    <lineage>
        <taxon>unclassified sequences</taxon>
        <taxon>metagenomes</taxon>
        <taxon>ecological metagenomes</taxon>
    </lineage>
</organism>
<keyword evidence="1" id="KW-1133">Transmembrane helix</keyword>
<sequence length="121" mass="12886">MIDKFGRVRAVQISLFVTIAGVTIFTASDLIHIPFIGLFLWGLGMSNGFPMMISAMGDDLKWATPRVNMIISMVYLSSLTAGPALGAVGQVVGLYAAFGVPLIFLVVATFFTKSATPLKAN</sequence>
<feature type="transmembrane region" description="Helical" evidence="1">
    <location>
        <begin position="92"/>
        <end position="111"/>
    </location>
</feature>
<dbReference type="EMBL" id="CAFBLW010000069">
    <property type="protein sequence ID" value="CAB4879147.1"/>
    <property type="molecule type" value="Genomic_DNA"/>
</dbReference>
<proteinExistence type="predicted"/>
<keyword evidence="1" id="KW-0812">Transmembrane</keyword>
<reference evidence="2" key="1">
    <citation type="submission" date="2020-05" db="EMBL/GenBank/DDBJ databases">
        <authorList>
            <person name="Chiriac C."/>
            <person name="Salcher M."/>
            <person name="Ghai R."/>
            <person name="Kavagutti S V."/>
        </authorList>
    </citation>
    <scope>NUCLEOTIDE SEQUENCE</scope>
</reference>
<accession>A0A6J7E7U7</accession>
<dbReference type="SUPFAM" id="SSF103473">
    <property type="entry name" value="MFS general substrate transporter"/>
    <property type="match status" value="1"/>
</dbReference>
<keyword evidence="1" id="KW-0472">Membrane</keyword>
<dbReference type="AlphaFoldDB" id="A0A6J7E7U7"/>